<dbReference type="InterPro" id="IPR052673">
    <property type="entry name" value="Ni-siroh_cyclase_CfbD"/>
</dbReference>
<sequence>MGLCRFKPLPSGRMGILWTLSTIRDAAIIEFGCMGHMLYSSTTLERTGVYDGARLYSTHIDETDIAFGDTNRLNRTIDNVIKEDSPKVIFIIPSSVPEITGIDIHAVCCELQSKYPDVLLLPFEYGGFDITQHRGIEETLLLLAKKIPVKIEKSKIPTFNIIGSCADLFRFQADTKEILRIMEGAFNMKPVCIMTSDTDIRDIENMGSAHINLILRREGLKTAEYLKDKFNTPYIFNRPYGIEGTMNWLNEISKILEIPLNNDFITNEKNILFKQFKPAIPSFRHLVRSHPDEAILSLGGHIDVVEGLISFGCNELSLTKGVCWCDSPHMGSEEIPYLEEDMWTEVVKSHKKGYLMASGEALAWFGHNTELQISNPDIKWRLHPYEPPFLGFRGAINLVNLWINDIKED</sequence>
<proteinExistence type="predicted"/>
<organism evidence="2 3">
    <name type="scientific">Alkaliphilus flagellatus</name>
    <dbReference type="NCBI Taxonomy" id="2841507"/>
    <lineage>
        <taxon>Bacteria</taxon>
        <taxon>Bacillati</taxon>
        <taxon>Bacillota</taxon>
        <taxon>Clostridia</taxon>
        <taxon>Peptostreptococcales</taxon>
        <taxon>Natronincolaceae</taxon>
        <taxon>Alkaliphilus</taxon>
    </lineage>
</organism>
<dbReference type="InterPro" id="IPR000510">
    <property type="entry name" value="Nase/OxRdtase_comp1"/>
</dbReference>
<dbReference type="Pfam" id="PF00148">
    <property type="entry name" value="Oxidored_nitro"/>
    <property type="match status" value="1"/>
</dbReference>
<accession>A0ABS6FYI0</accession>
<evidence type="ECO:0000313" key="2">
    <source>
        <dbReference type="EMBL" id="MBU5675297.1"/>
    </source>
</evidence>
<feature type="domain" description="Nitrogenase/oxidoreductase component 1" evidence="1">
    <location>
        <begin position="14"/>
        <end position="274"/>
    </location>
</feature>
<name>A0ABS6FYI0_9FIRM</name>
<dbReference type="RefSeq" id="WP_216414790.1">
    <property type="nucleotide sequence ID" value="NZ_JAHLQK010000001.1"/>
</dbReference>
<protein>
    <submittedName>
        <fullName evidence="2">Nitrogenase component 1</fullName>
    </submittedName>
</protein>
<evidence type="ECO:0000259" key="1">
    <source>
        <dbReference type="Pfam" id="PF00148"/>
    </source>
</evidence>
<dbReference type="Proteomes" id="UP000779508">
    <property type="component" value="Unassembled WGS sequence"/>
</dbReference>
<dbReference type="PANTHER" id="PTHR42846">
    <property type="entry name" value="NI-SIROHYDROCHLORIN A,C-DIAMIDE REDUCTIVE CYCLASE COMPLEX, COMPONENT CFBD"/>
    <property type="match status" value="1"/>
</dbReference>
<gene>
    <name evidence="2" type="ORF">KQI88_02560</name>
</gene>
<reference evidence="2 3" key="1">
    <citation type="submission" date="2021-06" db="EMBL/GenBank/DDBJ databases">
        <authorList>
            <person name="Sun Q."/>
            <person name="Li D."/>
        </authorList>
    </citation>
    <scope>NUCLEOTIDE SEQUENCE [LARGE SCALE GENOMIC DNA]</scope>
    <source>
        <strain evidence="2 3">MSJ-5</strain>
    </source>
</reference>
<evidence type="ECO:0000313" key="3">
    <source>
        <dbReference type="Proteomes" id="UP000779508"/>
    </source>
</evidence>
<comment type="caution">
    <text evidence="2">The sequence shown here is derived from an EMBL/GenBank/DDBJ whole genome shotgun (WGS) entry which is preliminary data.</text>
</comment>
<dbReference type="EMBL" id="JAHLQK010000001">
    <property type="protein sequence ID" value="MBU5675297.1"/>
    <property type="molecule type" value="Genomic_DNA"/>
</dbReference>
<dbReference type="PANTHER" id="PTHR42846:SF1">
    <property type="entry name" value="NI-SIROHYDROCHLORIN A,C-DIAMIDE REDUCTIVE CYCLASE COMPLEX, COMPONENT CFBD"/>
    <property type="match status" value="1"/>
</dbReference>
<keyword evidence="3" id="KW-1185">Reference proteome</keyword>